<gene>
    <name evidence="2" type="ORF">WN944_023140</name>
</gene>
<proteinExistence type="predicted"/>
<protein>
    <recommendedName>
        <fullName evidence="1">Trichome birefringence-like N-terminal domain-containing protein</fullName>
    </recommendedName>
</protein>
<accession>A0AAP0R1T3</accession>
<dbReference type="GO" id="GO:0016413">
    <property type="term" value="F:O-acetyltransferase activity"/>
    <property type="evidence" value="ECO:0007669"/>
    <property type="project" value="InterPro"/>
</dbReference>
<keyword evidence="3" id="KW-1185">Reference proteome</keyword>
<dbReference type="InterPro" id="IPR025846">
    <property type="entry name" value="TBL_N"/>
</dbReference>
<dbReference type="GO" id="GO:0005794">
    <property type="term" value="C:Golgi apparatus"/>
    <property type="evidence" value="ECO:0007669"/>
    <property type="project" value="TreeGrafter"/>
</dbReference>
<sequence length="122" mass="14508">MRPKGHIEDFFFEEITAEETEELVHKDLGNQLTYVTSYAAEKKENTGYRKFSTKKKVCNYAKGRWVADSRRPMYSGFGCKQWLSEMWGCGLTQRSDFSYEGYRWLPNNCEMPEFERSAFLRR</sequence>
<organism evidence="2 3">
    <name type="scientific">Citrus x changshan-huyou</name>
    <dbReference type="NCBI Taxonomy" id="2935761"/>
    <lineage>
        <taxon>Eukaryota</taxon>
        <taxon>Viridiplantae</taxon>
        <taxon>Streptophyta</taxon>
        <taxon>Embryophyta</taxon>
        <taxon>Tracheophyta</taxon>
        <taxon>Spermatophyta</taxon>
        <taxon>Magnoliopsida</taxon>
        <taxon>eudicotyledons</taxon>
        <taxon>Gunneridae</taxon>
        <taxon>Pentapetalae</taxon>
        <taxon>rosids</taxon>
        <taxon>malvids</taxon>
        <taxon>Sapindales</taxon>
        <taxon>Rutaceae</taxon>
        <taxon>Aurantioideae</taxon>
        <taxon>Citrus</taxon>
    </lineage>
</organism>
<feature type="domain" description="Trichome birefringence-like N-terminal" evidence="1">
    <location>
        <begin position="57"/>
        <end position="110"/>
    </location>
</feature>
<dbReference type="InterPro" id="IPR029962">
    <property type="entry name" value="TBL"/>
</dbReference>
<comment type="caution">
    <text evidence="2">The sequence shown here is derived from an EMBL/GenBank/DDBJ whole genome shotgun (WGS) entry which is preliminary data.</text>
</comment>
<dbReference type="EMBL" id="JBCGBO010000001">
    <property type="protein sequence ID" value="KAK9230173.1"/>
    <property type="molecule type" value="Genomic_DNA"/>
</dbReference>
<evidence type="ECO:0000259" key="1">
    <source>
        <dbReference type="Pfam" id="PF14416"/>
    </source>
</evidence>
<reference evidence="2 3" key="1">
    <citation type="submission" date="2024-05" db="EMBL/GenBank/DDBJ databases">
        <title>Haplotype-resolved chromosome-level genome assembly of Huyou (Citrus changshanensis).</title>
        <authorList>
            <person name="Miao C."/>
            <person name="Chen W."/>
            <person name="Wu Y."/>
            <person name="Wang L."/>
            <person name="Zhao S."/>
            <person name="Grierson D."/>
            <person name="Xu C."/>
            <person name="Chen K."/>
        </authorList>
    </citation>
    <scope>NUCLEOTIDE SEQUENCE [LARGE SCALE GENOMIC DNA]</scope>
    <source>
        <strain evidence="2">01-14</strain>
        <tissue evidence="2">Leaf</tissue>
    </source>
</reference>
<dbReference type="PANTHER" id="PTHR32285">
    <property type="entry name" value="PROTEIN TRICHOME BIREFRINGENCE-LIKE 9-RELATED"/>
    <property type="match status" value="1"/>
</dbReference>
<name>A0AAP0R1T3_9ROSI</name>
<dbReference type="Proteomes" id="UP001428341">
    <property type="component" value="Unassembled WGS sequence"/>
</dbReference>
<dbReference type="AlphaFoldDB" id="A0AAP0R1T3"/>
<dbReference type="Pfam" id="PF14416">
    <property type="entry name" value="PMR5N"/>
    <property type="match status" value="1"/>
</dbReference>
<dbReference type="PANTHER" id="PTHR32285:SF235">
    <property type="entry name" value="PROTEIN TRICHOME BIREFRINGENCE-LIKE 16"/>
    <property type="match status" value="1"/>
</dbReference>
<evidence type="ECO:0000313" key="2">
    <source>
        <dbReference type="EMBL" id="KAK9230173.1"/>
    </source>
</evidence>
<evidence type="ECO:0000313" key="3">
    <source>
        <dbReference type="Proteomes" id="UP001428341"/>
    </source>
</evidence>